<name>A0A9Q3D849_9BASI</name>
<evidence type="ECO:0000313" key="2">
    <source>
        <dbReference type="EMBL" id="MBW0497088.1"/>
    </source>
</evidence>
<dbReference type="AlphaFoldDB" id="A0A9Q3D849"/>
<organism evidence="2 3">
    <name type="scientific">Austropuccinia psidii MF-1</name>
    <dbReference type="NCBI Taxonomy" id="1389203"/>
    <lineage>
        <taxon>Eukaryota</taxon>
        <taxon>Fungi</taxon>
        <taxon>Dikarya</taxon>
        <taxon>Basidiomycota</taxon>
        <taxon>Pucciniomycotina</taxon>
        <taxon>Pucciniomycetes</taxon>
        <taxon>Pucciniales</taxon>
        <taxon>Sphaerophragmiaceae</taxon>
        <taxon>Austropuccinia</taxon>
    </lineage>
</organism>
<protein>
    <submittedName>
        <fullName evidence="2">Uncharacterized protein</fullName>
    </submittedName>
</protein>
<feature type="compositionally biased region" description="Basic and acidic residues" evidence="1">
    <location>
        <begin position="68"/>
        <end position="85"/>
    </location>
</feature>
<dbReference type="EMBL" id="AVOT02013992">
    <property type="protein sequence ID" value="MBW0497088.1"/>
    <property type="molecule type" value="Genomic_DNA"/>
</dbReference>
<feature type="region of interest" description="Disordered" evidence="1">
    <location>
        <begin position="64"/>
        <end position="92"/>
    </location>
</feature>
<reference evidence="2" key="1">
    <citation type="submission" date="2021-03" db="EMBL/GenBank/DDBJ databases">
        <title>Draft genome sequence of rust myrtle Austropuccinia psidii MF-1, a brazilian biotype.</title>
        <authorList>
            <person name="Quecine M.C."/>
            <person name="Pachon D.M.R."/>
            <person name="Bonatelli M.L."/>
            <person name="Correr F.H."/>
            <person name="Franceschini L.M."/>
            <person name="Leite T.F."/>
            <person name="Margarido G.R.A."/>
            <person name="Almeida C.A."/>
            <person name="Ferrarezi J.A."/>
            <person name="Labate C.A."/>
        </authorList>
    </citation>
    <scope>NUCLEOTIDE SEQUENCE</scope>
    <source>
        <strain evidence="2">MF-1</strain>
    </source>
</reference>
<keyword evidence="3" id="KW-1185">Reference proteome</keyword>
<evidence type="ECO:0000256" key="1">
    <source>
        <dbReference type="SAM" id="MobiDB-lite"/>
    </source>
</evidence>
<sequence>MTKIGRTRKKLDIKSANKPFIKKYKPREHFKQNINNNNEQRKCHKCGGIGNLANNWLKKANINGIVGKQDHNDKENGSNSEKDSEYSETSGSYEINRINSQINDIDLIYDVLDVNSNLKQLETYDTSLKDIQDSKIHRTKPGRGI</sequence>
<accession>A0A9Q3D849</accession>
<evidence type="ECO:0000313" key="3">
    <source>
        <dbReference type="Proteomes" id="UP000765509"/>
    </source>
</evidence>
<gene>
    <name evidence="2" type="ORF">O181_036803</name>
</gene>
<dbReference type="Proteomes" id="UP000765509">
    <property type="component" value="Unassembled WGS sequence"/>
</dbReference>
<proteinExistence type="predicted"/>
<comment type="caution">
    <text evidence="2">The sequence shown here is derived from an EMBL/GenBank/DDBJ whole genome shotgun (WGS) entry which is preliminary data.</text>
</comment>